<sequence length="137" mass="15920">MEANNISIDQETSRVQIGRNSSRHDRSRHRLEEEELLNVQLLQAKAVVQGWRTSKLSKLQDHLFSFGVLHCVRSPSFFSKLPSRTKGTKGDRKSNLAITRPCPNHTIRHIDLVCKKDRPPYSTMSMLTYFWGKDRDR</sequence>
<gene>
    <name evidence="2" type="ORF">Taro_037994</name>
</gene>
<name>A0A843WBG2_COLES</name>
<dbReference type="AlphaFoldDB" id="A0A843WBG2"/>
<keyword evidence="3" id="KW-1185">Reference proteome</keyword>
<evidence type="ECO:0000313" key="3">
    <source>
        <dbReference type="Proteomes" id="UP000652761"/>
    </source>
</evidence>
<proteinExistence type="predicted"/>
<reference evidence="2" key="1">
    <citation type="submission" date="2017-07" db="EMBL/GenBank/DDBJ databases">
        <title>Taro Niue Genome Assembly and Annotation.</title>
        <authorList>
            <person name="Atibalentja N."/>
            <person name="Keating K."/>
            <person name="Fields C.J."/>
        </authorList>
    </citation>
    <scope>NUCLEOTIDE SEQUENCE</scope>
    <source>
        <strain evidence="2">Niue_2</strain>
        <tissue evidence="2">Leaf</tissue>
    </source>
</reference>
<organism evidence="2 3">
    <name type="scientific">Colocasia esculenta</name>
    <name type="common">Wild taro</name>
    <name type="synonym">Arum esculentum</name>
    <dbReference type="NCBI Taxonomy" id="4460"/>
    <lineage>
        <taxon>Eukaryota</taxon>
        <taxon>Viridiplantae</taxon>
        <taxon>Streptophyta</taxon>
        <taxon>Embryophyta</taxon>
        <taxon>Tracheophyta</taxon>
        <taxon>Spermatophyta</taxon>
        <taxon>Magnoliopsida</taxon>
        <taxon>Liliopsida</taxon>
        <taxon>Araceae</taxon>
        <taxon>Aroideae</taxon>
        <taxon>Colocasieae</taxon>
        <taxon>Colocasia</taxon>
    </lineage>
</organism>
<dbReference type="EMBL" id="NMUH01003364">
    <property type="protein sequence ID" value="MQM05186.1"/>
    <property type="molecule type" value="Genomic_DNA"/>
</dbReference>
<feature type="region of interest" description="Disordered" evidence="1">
    <location>
        <begin position="1"/>
        <end position="29"/>
    </location>
</feature>
<accession>A0A843WBG2</accession>
<feature type="compositionally biased region" description="Polar residues" evidence="1">
    <location>
        <begin position="1"/>
        <end position="20"/>
    </location>
</feature>
<comment type="caution">
    <text evidence="2">The sequence shown here is derived from an EMBL/GenBank/DDBJ whole genome shotgun (WGS) entry which is preliminary data.</text>
</comment>
<evidence type="ECO:0000313" key="2">
    <source>
        <dbReference type="EMBL" id="MQM05186.1"/>
    </source>
</evidence>
<dbReference type="Proteomes" id="UP000652761">
    <property type="component" value="Unassembled WGS sequence"/>
</dbReference>
<evidence type="ECO:0000256" key="1">
    <source>
        <dbReference type="SAM" id="MobiDB-lite"/>
    </source>
</evidence>
<protein>
    <submittedName>
        <fullName evidence="2">Uncharacterized protein</fullName>
    </submittedName>
</protein>